<protein>
    <submittedName>
        <fullName evidence="2">Uncharacterized protein</fullName>
    </submittedName>
</protein>
<evidence type="ECO:0000256" key="1">
    <source>
        <dbReference type="SAM" id="MobiDB-lite"/>
    </source>
</evidence>
<accession>A0AAE1B9P1</accession>
<reference evidence="2" key="1">
    <citation type="journal article" date="2023" name="G3 (Bethesda)">
        <title>A reference genome for the long-term kleptoplast-retaining sea slug Elysia crispata morphotype clarki.</title>
        <authorList>
            <person name="Eastman K.E."/>
            <person name="Pendleton A.L."/>
            <person name="Shaikh M.A."/>
            <person name="Suttiyut T."/>
            <person name="Ogas R."/>
            <person name="Tomko P."/>
            <person name="Gavelis G."/>
            <person name="Widhalm J.R."/>
            <person name="Wisecaver J.H."/>
        </authorList>
    </citation>
    <scope>NUCLEOTIDE SEQUENCE</scope>
    <source>
        <strain evidence="2">ECLA1</strain>
    </source>
</reference>
<name>A0AAE1B9P1_9GAST</name>
<organism evidence="2 3">
    <name type="scientific">Elysia crispata</name>
    <name type="common">lettuce slug</name>
    <dbReference type="NCBI Taxonomy" id="231223"/>
    <lineage>
        <taxon>Eukaryota</taxon>
        <taxon>Metazoa</taxon>
        <taxon>Spiralia</taxon>
        <taxon>Lophotrochozoa</taxon>
        <taxon>Mollusca</taxon>
        <taxon>Gastropoda</taxon>
        <taxon>Heterobranchia</taxon>
        <taxon>Euthyneura</taxon>
        <taxon>Panpulmonata</taxon>
        <taxon>Sacoglossa</taxon>
        <taxon>Placobranchoidea</taxon>
        <taxon>Plakobranchidae</taxon>
        <taxon>Elysia</taxon>
    </lineage>
</organism>
<keyword evidence="3" id="KW-1185">Reference proteome</keyword>
<evidence type="ECO:0000313" key="3">
    <source>
        <dbReference type="Proteomes" id="UP001283361"/>
    </source>
</evidence>
<dbReference type="AlphaFoldDB" id="A0AAE1B9P1"/>
<feature type="region of interest" description="Disordered" evidence="1">
    <location>
        <begin position="1"/>
        <end position="44"/>
    </location>
</feature>
<comment type="caution">
    <text evidence="2">The sequence shown here is derived from an EMBL/GenBank/DDBJ whole genome shotgun (WGS) entry which is preliminary data.</text>
</comment>
<feature type="compositionally biased region" description="Polar residues" evidence="1">
    <location>
        <begin position="18"/>
        <end position="39"/>
    </location>
</feature>
<dbReference type="EMBL" id="JAWDGP010000281">
    <property type="protein sequence ID" value="KAK3801895.1"/>
    <property type="molecule type" value="Genomic_DNA"/>
</dbReference>
<evidence type="ECO:0000313" key="2">
    <source>
        <dbReference type="EMBL" id="KAK3801895.1"/>
    </source>
</evidence>
<sequence length="95" mass="10475">MPDCSAESQDRNCRSNEHSLTAGHQTRLQSSWAESSSAVNPGDFGRVDQKVVVQPKALKYIGRRLMRSSPQAVSDEIVTRMAVPLLPSSLRPESH</sequence>
<gene>
    <name evidence="2" type="ORF">RRG08_054530</name>
</gene>
<proteinExistence type="predicted"/>
<feature type="compositionally biased region" description="Basic and acidic residues" evidence="1">
    <location>
        <begin position="8"/>
        <end position="17"/>
    </location>
</feature>
<dbReference type="Proteomes" id="UP001283361">
    <property type="component" value="Unassembled WGS sequence"/>
</dbReference>